<evidence type="ECO:0000256" key="9">
    <source>
        <dbReference type="SAM" id="Phobius"/>
    </source>
</evidence>
<keyword evidence="9" id="KW-1133">Transmembrane helix</keyword>
<comment type="catalytic activity">
    <reaction evidence="8">
        <text>3-hydroxy-2-methylpropanoyl-CoA + H2O = 3-hydroxy-2-methylpropanoate + CoA + H(+)</text>
        <dbReference type="Rhea" id="RHEA:20888"/>
        <dbReference type="ChEBI" id="CHEBI:11805"/>
        <dbReference type="ChEBI" id="CHEBI:15377"/>
        <dbReference type="ChEBI" id="CHEBI:15378"/>
        <dbReference type="ChEBI" id="CHEBI:57287"/>
        <dbReference type="ChEBI" id="CHEBI:57340"/>
        <dbReference type="EC" id="3.1.2.4"/>
    </reaction>
</comment>
<comment type="cofactor">
    <cofactor evidence="2">
        <name>a divalent metal cation</name>
        <dbReference type="ChEBI" id="CHEBI:60240"/>
    </cofactor>
</comment>
<dbReference type="InterPro" id="IPR036412">
    <property type="entry name" value="HAD-like_sf"/>
</dbReference>
<dbReference type="NCBIfam" id="NF004127">
    <property type="entry name" value="PRK05617.1"/>
    <property type="match status" value="1"/>
</dbReference>
<comment type="similarity">
    <text evidence="4">Belongs to the trehalose phosphatase family.</text>
</comment>
<dbReference type="eggNOG" id="KOG1050">
    <property type="taxonomic scope" value="Eukaryota"/>
</dbReference>
<evidence type="ECO:0000256" key="5">
    <source>
        <dbReference type="ARBA" id="ARBA00022801"/>
    </source>
</evidence>
<protein>
    <recommendedName>
        <fullName evidence="8">3-hydroxyisobutyryl-CoA hydrolase</fullName>
        <shortName evidence="8">HIB-CoA hydrolase</shortName>
        <shortName evidence="8">HIBYL-CoA-H</shortName>
        <ecNumber evidence="8">3.1.2.4</ecNumber>
    </recommendedName>
    <alternativeName>
        <fullName evidence="8">3-hydroxyisobutyryl-coenzyme A hydrolase</fullName>
    </alternativeName>
</protein>
<dbReference type="NCBIfam" id="TIGR01484">
    <property type="entry name" value="HAD-SF-IIB"/>
    <property type="match status" value="1"/>
</dbReference>
<evidence type="ECO:0000313" key="12">
    <source>
        <dbReference type="Proteomes" id="UP000006038"/>
    </source>
</evidence>
<keyword evidence="9" id="KW-0812">Transmembrane</keyword>
<keyword evidence="9" id="KW-0472">Membrane</keyword>
<dbReference type="Gramene" id="OB10G25120.1">
    <property type="protein sequence ID" value="OB10G25120.1"/>
    <property type="gene ID" value="OB10G25120"/>
</dbReference>
<dbReference type="GO" id="GO:0006574">
    <property type="term" value="P:L-valine catabolic process"/>
    <property type="evidence" value="ECO:0007669"/>
    <property type="project" value="UniProtKB-UniRule"/>
</dbReference>
<dbReference type="CDD" id="cd06558">
    <property type="entry name" value="crotonase-like"/>
    <property type="match status" value="1"/>
</dbReference>
<dbReference type="InterPro" id="IPR029045">
    <property type="entry name" value="ClpP/crotonase-like_dom_sf"/>
</dbReference>
<evidence type="ECO:0000256" key="3">
    <source>
        <dbReference type="ARBA" id="ARBA00005199"/>
    </source>
</evidence>
<dbReference type="Pfam" id="PF16113">
    <property type="entry name" value="ECH_2"/>
    <property type="match status" value="1"/>
</dbReference>
<dbReference type="PANTHER" id="PTHR43176:SF4">
    <property type="entry name" value="3-HYDROXYISOBUTYRYL-COA HYDROLASE-LIKE PROTEIN 1, MITOCHONDRIAL"/>
    <property type="match status" value="1"/>
</dbReference>
<evidence type="ECO:0000259" key="10">
    <source>
        <dbReference type="Pfam" id="PF16113"/>
    </source>
</evidence>
<keyword evidence="12" id="KW-1185">Reference proteome</keyword>
<evidence type="ECO:0000256" key="7">
    <source>
        <dbReference type="ARBA" id="ARBA00025274"/>
    </source>
</evidence>
<comment type="catalytic activity">
    <reaction evidence="1">
        <text>alpha,alpha-trehalose 6-phosphate + H2O = alpha,alpha-trehalose + phosphate</text>
        <dbReference type="Rhea" id="RHEA:23420"/>
        <dbReference type="ChEBI" id="CHEBI:15377"/>
        <dbReference type="ChEBI" id="CHEBI:16551"/>
        <dbReference type="ChEBI" id="CHEBI:43474"/>
        <dbReference type="ChEBI" id="CHEBI:58429"/>
        <dbReference type="EC" id="3.1.3.12"/>
    </reaction>
</comment>
<dbReference type="InterPro" id="IPR032259">
    <property type="entry name" value="HIBYL-CoA-H"/>
</dbReference>
<evidence type="ECO:0000256" key="8">
    <source>
        <dbReference type="RuleBase" id="RU369070"/>
    </source>
</evidence>
<reference evidence="11" key="1">
    <citation type="journal article" date="2013" name="Nat. Commun.">
        <title>Whole-genome sequencing of Oryza brachyantha reveals mechanisms underlying Oryza genome evolution.</title>
        <authorList>
            <person name="Chen J."/>
            <person name="Huang Q."/>
            <person name="Gao D."/>
            <person name="Wang J."/>
            <person name="Lang Y."/>
            <person name="Liu T."/>
            <person name="Li B."/>
            <person name="Bai Z."/>
            <person name="Luis Goicoechea J."/>
            <person name="Liang C."/>
            <person name="Chen C."/>
            <person name="Zhang W."/>
            <person name="Sun S."/>
            <person name="Liao Y."/>
            <person name="Zhang X."/>
            <person name="Yang L."/>
            <person name="Song C."/>
            <person name="Wang M."/>
            <person name="Shi J."/>
            <person name="Liu G."/>
            <person name="Liu J."/>
            <person name="Zhou H."/>
            <person name="Zhou W."/>
            <person name="Yu Q."/>
            <person name="An N."/>
            <person name="Chen Y."/>
            <person name="Cai Q."/>
            <person name="Wang B."/>
            <person name="Liu B."/>
            <person name="Min J."/>
            <person name="Huang Y."/>
            <person name="Wu H."/>
            <person name="Li Z."/>
            <person name="Zhang Y."/>
            <person name="Yin Y."/>
            <person name="Song W."/>
            <person name="Jiang J."/>
            <person name="Jackson S.A."/>
            <person name="Wing R.A."/>
            <person name="Wang J."/>
            <person name="Chen M."/>
        </authorList>
    </citation>
    <scope>NUCLEOTIDE SEQUENCE [LARGE SCALE GENOMIC DNA]</scope>
    <source>
        <strain evidence="11">cv. IRGC 101232</strain>
    </source>
</reference>
<dbReference type="InterPro" id="IPR006379">
    <property type="entry name" value="HAD-SF_hydro_IIB"/>
</dbReference>
<dbReference type="GO" id="GO:0004805">
    <property type="term" value="F:trehalose-phosphatase activity"/>
    <property type="evidence" value="ECO:0007669"/>
    <property type="project" value="UniProtKB-EC"/>
</dbReference>
<dbReference type="NCBIfam" id="TIGR00685">
    <property type="entry name" value="T6PP"/>
    <property type="match status" value="1"/>
</dbReference>
<dbReference type="AlphaFoldDB" id="J3N4R4"/>
<dbReference type="EnsemblPlants" id="OB10G25120.1">
    <property type="protein sequence ID" value="OB10G25120.1"/>
    <property type="gene ID" value="OB10G25120"/>
</dbReference>
<dbReference type="InterPro" id="IPR003337">
    <property type="entry name" value="Trehalose_PPase"/>
</dbReference>
<dbReference type="Gene3D" id="3.40.50.1000">
    <property type="entry name" value="HAD superfamily/HAD-like"/>
    <property type="match status" value="1"/>
</dbReference>
<comment type="function">
    <text evidence="7">Removes the phosphate from trehalose 6-phosphate to produce free trehalose. Trehalose accumulation in plant may improve abiotic stress tolerance.</text>
</comment>
<dbReference type="Gene3D" id="3.90.226.10">
    <property type="entry name" value="2-enoyl-CoA Hydratase, Chain A, domain 1"/>
    <property type="match status" value="1"/>
</dbReference>
<dbReference type="CDD" id="cd01627">
    <property type="entry name" value="HAD_TPP"/>
    <property type="match status" value="1"/>
</dbReference>
<comment type="pathway">
    <text evidence="8">Amino-acid degradation; L-valine degradation.</text>
</comment>
<accession>J3N4R4</accession>
<dbReference type="InterPro" id="IPR023214">
    <property type="entry name" value="HAD_sf"/>
</dbReference>
<evidence type="ECO:0000313" key="11">
    <source>
        <dbReference type="EnsemblPlants" id="OB10G25120.1"/>
    </source>
</evidence>
<proteinExistence type="inferred from homology"/>
<dbReference type="SUPFAM" id="SSF56784">
    <property type="entry name" value="HAD-like"/>
    <property type="match status" value="1"/>
</dbReference>
<dbReference type="eggNOG" id="KOG1684">
    <property type="taxonomic scope" value="Eukaryota"/>
</dbReference>
<dbReference type="Pfam" id="PF02358">
    <property type="entry name" value="Trehalose_PPase"/>
    <property type="match status" value="1"/>
</dbReference>
<dbReference type="Gene3D" id="3.30.70.1020">
    <property type="entry name" value="Trehalose-6-phosphate phosphatase related protein, domain 2"/>
    <property type="match status" value="1"/>
</dbReference>
<comment type="function">
    <text evidence="8">Hydrolyzes 3-hydroxyisobutyryl-CoA (HIBYL-CoA), a saline catabolite. Has high activity toward isobutyryl-CoA. Could be an isobutyryl-CoA dehydrogenase that functions in valine catabolism.</text>
</comment>
<dbReference type="PANTHER" id="PTHR43176">
    <property type="entry name" value="3-HYDROXYISOBUTYRYL-COA HYDROLASE-RELATED"/>
    <property type="match status" value="1"/>
</dbReference>
<evidence type="ECO:0000256" key="6">
    <source>
        <dbReference type="ARBA" id="ARBA00023016"/>
    </source>
</evidence>
<sequence>MAMKQYDPEHLCSSFSATVYFIFVVEIVFFIAECRIFPLNGLDALRVLLMDLKTINSPVLADPLPKLALPSAVMTYTTPTSFPSTGLYLNTPKKKPLPGKIEEVRAAGWLDLMLASSPTRKRQSKDFVNDVQADDLEQYSHWVVNHPSALTSFENIANLARGKRLALFLDYDGTLSPIVDNPENAVMSDEMRSAVKHVASLFPTAIISGRSRDKVFDFVKLTELYYAGSHGMDIMGPVRKSEYSGQHVECIRSTDSEGKEVNLFQPASEFLPMISEVYKKLGESIKDIDGARMEDNKFCVSVHYRNVAPQDYGEVHQRVTAILKNYPCLRLTHGRKVLEVRPVIDWNKGKAVEFLLESLGLCGKEDVLPIYVGDDKTDEDAFRVLKANNLGFGILVSSVPKDTDAFYSLQDPAEVLVEGKASARAAVLNRPGHLNALTTTMGGKLNKFYASWEDNPDIGFVMMKGSGRAFCAGGDVVKMHQLIGEGKLDECKDFFKTLYSFIYVLGTYLKPHVAILDGVTMGGGAGVSIPGTFRVATDRTVFATPEVHIGFHPDAAASFYLSHLTGHVGEYLALTGDKLKGVDMIALGLATHYSMSGHLHLVDERLATLLTDDPSVIDTSLAHYGDLVYPDKDSIVHRLEVIDKCFSLETVEEIVDAMESEAARLNEDWCTLALKRLKEASPLALKVSLRSIREGRYQTLDECLVREYRMSMNGISEKFSHEFREGVRARLVDKDLAPKWDPPALEYVSADMVDSYFAPLGEFEPELTLPTESREAFV</sequence>
<dbReference type="GO" id="GO:0005992">
    <property type="term" value="P:trehalose biosynthetic process"/>
    <property type="evidence" value="ECO:0007669"/>
    <property type="project" value="InterPro"/>
</dbReference>
<keyword evidence="5 8" id="KW-0378">Hydrolase</keyword>
<name>J3N4R4_ORYBR</name>
<dbReference type="FunFam" id="3.30.70.1020:FF:000004">
    <property type="entry name" value="Trehalose 6-phosphate phosphatase"/>
    <property type="match status" value="1"/>
</dbReference>
<keyword evidence="6" id="KW-0346">Stress response</keyword>
<dbReference type="STRING" id="4533.J3N4R4"/>
<dbReference type="FunFam" id="3.40.50.1000:FF:000073">
    <property type="entry name" value="Trehalose 6-phosphate phosphatase"/>
    <property type="match status" value="1"/>
</dbReference>
<comment type="pathway">
    <text evidence="3">Glycan biosynthesis; trehalose biosynthesis.</text>
</comment>
<evidence type="ECO:0000256" key="4">
    <source>
        <dbReference type="ARBA" id="ARBA00008770"/>
    </source>
</evidence>
<reference evidence="11" key="2">
    <citation type="submission" date="2013-04" db="UniProtKB">
        <authorList>
            <consortium name="EnsemblPlants"/>
        </authorList>
    </citation>
    <scope>IDENTIFICATION</scope>
</reference>
<dbReference type="SUPFAM" id="SSF52096">
    <property type="entry name" value="ClpP/crotonase"/>
    <property type="match status" value="1"/>
</dbReference>
<dbReference type="InterPro" id="IPR045004">
    <property type="entry name" value="ECH_dom"/>
</dbReference>
<organism evidence="11">
    <name type="scientific">Oryza brachyantha</name>
    <name type="common">malo sina</name>
    <dbReference type="NCBI Taxonomy" id="4533"/>
    <lineage>
        <taxon>Eukaryota</taxon>
        <taxon>Viridiplantae</taxon>
        <taxon>Streptophyta</taxon>
        <taxon>Embryophyta</taxon>
        <taxon>Tracheophyta</taxon>
        <taxon>Spermatophyta</taxon>
        <taxon>Magnoliopsida</taxon>
        <taxon>Liliopsida</taxon>
        <taxon>Poales</taxon>
        <taxon>Poaceae</taxon>
        <taxon>BOP clade</taxon>
        <taxon>Oryzoideae</taxon>
        <taxon>Oryzeae</taxon>
        <taxon>Oryzinae</taxon>
        <taxon>Oryza</taxon>
    </lineage>
</organism>
<comment type="similarity">
    <text evidence="8">Belongs to the enoyl-CoA hydratase/isomerase family.</text>
</comment>
<dbReference type="EC" id="3.1.2.4" evidence="8"/>
<dbReference type="FunFam" id="3.40.50.1000:FF:000122">
    <property type="entry name" value="Trehalose 6-phosphate phosphatase"/>
    <property type="match status" value="1"/>
</dbReference>
<dbReference type="HOGENOM" id="CLU_020189_0_0_1"/>
<feature type="transmembrane region" description="Helical" evidence="9">
    <location>
        <begin position="12"/>
        <end position="32"/>
    </location>
</feature>
<evidence type="ECO:0000256" key="2">
    <source>
        <dbReference type="ARBA" id="ARBA00001968"/>
    </source>
</evidence>
<dbReference type="FunFam" id="3.90.226.10:FF:000027">
    <property type="entry name" value="Probable 3-hydroxyisobutyryl-CoA hydrolase 2"/>
    <property type="match status" value="1"/>
</dbReference>
<feature type="domain" description="Enoyl-CoA hydratase/isomerase" evidence="10">
    <location>
        <begin position="424"/>
        <end position="757"/>
    </location>
</feature>
<dbReference type="OMA" id="SINEHPN"/>
<evidence type="ECO:0000256" key="1">
    <source>
        <dbReference type="ARBA" id="ARBA00000500"/>
    </source>
</evidence>
<dbReference type="Proteomes" id="UP000006038">
    <property type="component" value="Chromosome 10"/>
</dbReference>
<dbReference type="GO" id="GO:0003860">
    <property type="term" value="F:3-hydroxyisobutyryl-CoA hydrolase activity"/>
    <property type="evidence" value="ECO:0007669"/>
    <property type="project" value="UniProtKB-UniRule"/>
</dbReference>